<feature type="domain" description="VWFA" evidence="2">
    <location>
        <begin position="159"/>
        <end position="356"/>
    </location>
</feature>
<sequence>MSGSLSALHYLDNTHSLNCTTSAYCQQNTLSTKSGSMYQKLKKTFSTRKPSKPSNDYISWDTEGAGQTLNNTPAAAPVSKRSTESHNNGIAPPLRTNPFTFASPATRRPNSSNVNPFSSDREAPPAYTPSPTQNDHVAISASATGPLDDDPYDFLRTFDTVFLIDDSGSMAGRSWRETAKALEMIAPICTQRDADGIDIYFLNHPDSSLYKNVTSASTIIEIFQTVRPSGGTPTGQRLNKILKSYIQRFMRDKTIKPMNIIVITDGVPSDDVESVIVSAAMKLSKEDADSWQVGIQFFQVGKEPGAREHLKSLDDNIAEIAGSMAGNMPVRDIVDTIPFTGEGDAELTATGILKVVLGSVNRRWDHNSRDLHRS</sequence>
<dbReference type="AlphaFoldDB" id="A0A8H7BD27"/>
<dbReference type="RefSeq" id="XP_038791949.1">
    <property type="nucleotide sequence ID" value="XM_038926093.1"/>
</dbReference>
<gene>
    <name evidence="3" type="ORF">GT037_001046</name>
</gene>
<dbReference type="Pfam" id="PF00092">
    <property type="entry name" value="VWA"/>
    <property type="match status" value="1"/>
</dbReference>
<proteinExistence type="predicted"/>
<dbReference type="SMART" id="SM00327">
    <property type="entry name" value="VWA"/>
    <property type="match status" value="1"/>
</dbReference>
<comment type="caution">
    <text evidence="3">The sequence shown here is derived from an EMBL/GenBank/DDBJ whole genome shotgun (WGS) entry which is preliminary data.</text>
</comment>
<dbReference type="Proteomes" id="UP000596902">
    <property type="component" value="Unassembled WGS sequence"/>
</dbReference>
<evidence type="ECO:0000313" key="4">
    <source>
        <dbReference type="Proteomes" id="UP000596902"/>
    </source>
</evidence>
<reference evidence="3" key="1">
    <citation type="submission" date="2020-01" db="EMBL/GenBank/DDBJ databases">
        <authorList>
            <person name="Feng Z.H.Z."/>
        </authorList>
    </citation>
    <scope>NUCLEOTIDE SEQUENCE</scope>
    <source>
        <strain evidence="3">CBS107.38</strain>
    </source>
</reference>
<keyword evidence="4" id="KW-1185">Reference proteome</keyword>
<protein>
    <recommendedName>
        <fullName evidence="2">VWFA domain-containing protein</fullName>
    </recommendedName>
</protein>
<accession>A0A8H7BD27</accession>
<dbReference type="SUPFAM" id="SSF53300">
    <property type="entry name" value="vWA-like"/>
    <property type="match status" value="1"/>
</dbReference>
<dbReference type="PANTHER" id="PTHR34706">
    <property type="entry name" value="SLR1338 PROTEIN"/>
    <property type="match status" value="1"/>
</dbReference>
<reference evidence="3" key="2">
    <citation type="submission" date="2020-08" db="EMBL/GenBank/DDBJ databases">
        <title>Draft Genome Sequence of Cumin Blight Pathogen Alternaria burnsii.</title>
        <authorList>
            <person name="Feng Z."/>
        </authorList>
    </citation>
    <scope>NUCLEOTIDE SEQUENCE</scope>
    <source>
        <strain evidence="3">CBS107.38</strain>
    </source>
</reference>
<evidence type="ECO:0000259" key="2">
    <source>
        <dbReference type="PROSITE" id="PS50234"/>
    </source>
</evidence>
<dbReference type="GeneID" id="62199271"/>
<evidence type="ECO:0000256" key="1">
    <source>
        <dbReference type="SAM" id="MobiDB-lite"/>
    </source>
</evidence>
<evidence type="ECO:0000313" key="3">
    <source>
        <dbReference type="EMBL" id="KAF7682070.1"/>
    </source>
</evidence>
<dbReference type="EMBL" id="JAAABM010000001">
    <property type="protein sequence ID" value="KAF7682070.1"/>
    <property type="molecule type" value="Genomic_DNA"/>
</dbReference>
<dbReference type="PANTHER" id="PTHR34706:SF1">
    <property type="entry name" value="VWFA DOMAIN-CONTAINING PROTEIN"/>
    <property type="match status" value="1"/>
</dbReference>
<name>A0A8H7BD27_9PLEO</name>
<feature type="compositionally biased region" description="Polar residues" evidence="1">
    <location>
        <begin position="108"/>
        <end position="118"/>
    </location>
</feature>
<feature type="region of interest" description="Disordered" evidence="1">
    <location>
        <begin position="62"/>
        <end position="136"/>
    </location>
</feature>
<organism evidence="3 4">
    <name type="scientific">Alternaria burnsii</name>
    <dbReference type="NCBI Taxonomy" id="1187904"/>
    <lineage>
        <taxon>Eukaryota</taxon>
        <taxon>Fungi</taxon>
        <taxon>Dikarya</taxon>
        <taxon>Ascomycota</taxon>
        <taxon>Pezizomycotina</taxon>
        <taxon>Dothideomycetes</taxon>
        <taxon>Pleosporomycetidae</taxon>
        <taxon>Pleosporales</taxon>
        <taxon>Pleosporineae</taxon>
        <taxon>Pleosporaceae</taxon>
        <taxon>Alternaria</taxon>
        <taxon>Alternaria sect. Alternaria</taxon>
    </lineage>
</organism>
<dbReference type="InterPro" id="IPR036465">
    <property type="entry name" value="vWFA_dom_sf"/>
</dbReference>
<dbReference type="Gene3D" id="3.40.50.410">
    <property type="entry name" value="von Willebrand factor, type A domain"/>
    <property type="match status" value="1"/>
</dbReference>
<dbReference type="InterPro" id="IPR002035">
    <property type="entry name" value="VWF_A"/>
</dbReference>
<dbReference type="PROSITE" id="PS50234">
    <property type="entry name" value="VWFA"/>
    <property type="match status" value="1"/>
</dbReference>